<evidence type="ECO:0000313" key="3">
    <source>
        <dbReference type="Proteomes" id="UP000276568"/>
    </source>
</evidence>
<keyword evidence="1" id="KW-1133">Transmembrane helix</keyword>
<organism evidence="2 3">
    <name type="scientific">Absicoccus porci</name>
    <dbReference type="NCBI Taxonomy" id="2486576"/>
    <lineage>
        <taxon>Bacteria</taxon>
        <taxon>Bacillati</taxon>
        <taxon>Bacillota</taxon>
        <taxon>Erysipelotrichia</taxon>
        <taxon>Erysipelotrichales</taxon>
        <taxon>Erysipelotrichaceae</taxon>
        <taxon>Absicoccus</taxon>
    </lineage>
</organism>
<protein>
    <submittedName>
        <fullName evidence="2">Uncharacterized protein</fullName>
    </submittedName>
</protein>
<name>A0A3N0HZ07_9FIRM</name>
<dbReference type="AlphaFoldDB" id="A0A3N0HZ07"/>
<evidence type="ECO:0000256" key="1">
    <source>
        <dbReference type="SAM" id="Phobius"/>
    </source>
</evidence>
<accession>A0A3N0HZ07</accession>
<evidence type="ECO:0000313" key="2">
    <source>
        <dbReference type="EMBL" id="RNM29450.1"/>
    </source>
</evidence>
<feature type="transmembrane region" description="Helical" evidence="1">
    <location>
        <begin position="64"/>
        <end position="83"/>
    </location>
</feature>
<keyword evidence="3" id="KW-1185">Reference proteome</keyword>
<proteinExistence type="predicted"/>
<dbReference type="RefSeq" id="WP_128521137.1">
    <property type="nucleotide sequence ID" value="NZ_CAUWBR010000018.1"/>
</dbReference>
<feature type="transmembrane region" description="Helical" evidence="1">
    <location>
        <begin position="137"/>
        <end position="160"/>
    </location>
</feature>
<dbReference type="EMBL" id="RJQC01000004">
    <property type="protein sequence ID" value="RNM29450.1"/>
    <property type="molecule type" value="Genomic_DNA"/>
</dbReference>
<gene>
    <name evidence="2" type="ORF">EDX97_10730</name>
</gene>
<reference evidence="2 3" key="1">
    <citation type="submission" date="2018-11" db="EMBL/GenBank/DDBJ databases">
        <title>Clostridium sp. nov., a member of the family Erysipelotrichaceae isolated from pig faeces.</title>
        <authorList>
            <person name="Chang Y.-H."/>
        </authorList>
    </citation>
    <scope>NUCLEOTIDE SEQUENCE [LARGE SCALE GENOMIC DNA]</scope>
    <source>
        <strain evidence="2 3">YH-panp20</strain>
    </source>
</reference>
<keyword evidence="1" id="KW-0472">Membrane</keyword>
<keyword evidence="1" id="KW-0812">Transmembrane</keyword>
<dbReference type="Proteomes" id="UP000276568">
    <property type="component" value="Unassembled WGS sequence"/>
</dbReference>
<feature type="transmembrane region" description="Helical" evidence="1">
    <location>
        <begin position="110"/>
        <end position="131"/>
    </location>
</feature>
<comment type="caution">
    <text evidence="2">The sequence shown here is derived from an EMBL/GenBank/DDBJ whole genome shotgun (WGS) entry which is preliminary data.</text>
</comment>
<sequence>MVFGIQTDIFEDTKSRKIFHIKSTNKNYLLQDGLDFKVRLLRMNIVDSISFVFLFNLLFHLPMILNIVFVAVLYFAYLFYFNYKILPNLQEAKKVERKQQIVSTKKETSFPIVAIGYLLIGIGLIYCLITHQVTSELMILVCGATIVSVSMGMYYLLLYVR</sequence>
<dbReference type="OrthoDB" id="9984102at2"/>